<proteinExistence type="predicted"/>
<dbReference type="EMBL" id="LSRX01000537">
    <property type="protein sequence ID" value="OLP94559.1"/>
    <property type="molecule type" value="Genomic_DNA"/>
</dbReference>
<accession>A0A1Q9DHB4</accession>
<dbReference type="InterPro" id="IPR035992">
    <property type="entry name" value="Ricin_B-like_lectins"/>
</dbReference>
<evidence type="ECO:0000256" key="2">
    <source>
        <dbReference type="SAM" id="SignalP"/>
    </source>
</evidence>
<keyword evidence="2" id="KW-0732">Signal</keyword>
<gene>
    <name evidence="3" type="ORF">AK812_SmicGene23412</name>
</gene>
<name>A0A1Q9DHB4_SYMMI</name>
<feature type="chain" id="PRO_5011982834" description="F5/8 type C domain-containing protein" evidence="2">
    <location>
        <begin position="17"/>
        <end position="588"/>
    </location>
</feature>
<dbReference type="Proteomes" id="UP000186817">
    <property type="component" value="Unassembled WGS sequence"/>
</dbReference>
<feature type="signal peptide" evidence="2">
    <location>
        <begin position="1"/>
        <end position="16"/>
    </location>
</feature>
<keyword evidence="1" id="KW-0472">Membrane</keyword>
<dbReference type="AlphaFoldDB" id="A0A1Q9DHB4"/>
<dbReference type="Gene3D" id="2.60.120.260">
    <property type="entry name" value="Galactose-binding domain-like"/>
    <property type="match status" value="1"/>
</dbReference>
<dbReference type="SUPFAM" id="SSF49785">
    <property type="entry name" value="Galactose-binding domain-like"/>
    <property type="match status" value="1"/>
</dbReference>
<dbReference type="InterPro" id="IPR008979">
    <property type="entry name" value="Galactose-bd-like_sf"/>
</dbReference>
<organism evidence="3 4">
    <name type="scientific">Symbiodinium microadriaticum</name>
    <name type="common">Dinoflagellate</name>
    <name type="synonym">Zooxanthella microadriatica</name>
    <dbReference type="NCBI Taxonomy" id="2951"/>
    <lineage>
        <taxon>Eukaryota</taxon>
        <taxon>Sar</taxon>
        <taxon>Alveolata</taxon>
        <taxon>Dinophyceae</taxon>
        <taxon>Suessiales</taxon>
        <taxon>Symbiodiniaceae</taxon>
        <taxon>Symbiodinium</taxon>
    </lineage>
</organism>
<dbReference type="OrthoDB" id="407749at2759"/>
<feature type="transmembrane region" description="Helical" evidence="1">
    <location>
        <begin position="515"/>
        <end position="538"/>
    </location>
</feature>
<reference evidence="3 4" key="1">
    <citation type="submission" date="2016-02" db="EMBL/GenBank/DDBJ databases">
        <title>Genome analysis of coral dinoflagellate symbionts highlights evolutionary adaptations to a symbiotic lifestyle.</title>
        <authorList>
            <person name="Aranda M."/>
            <person name="Li Y."/>
            <person name="Liew Y.J."/>
            <person name="Baumgarten S."/>
            <person name="Simakov O."/>
            <person name="Wilson M."/>
            <person name="Piel J."/>
            <person name="Ashoor H."/>
            <person name="Bougouffa S."/>
            <person name="Bajic V.B."/>
            <person name="Ryu T."/>
            <person name="Ravasi T."/>
            <person name="Bayer T."/>
            <person name="Micklem G."/>
            <person name="Kim H."/>
            <person name="Bhak J."/>
            <person name="Lajeunesse T.C."/>
            <person name="Voolstra C.R."/>
        </authorList>
    </citation>
    <scope>NUCLEOTIDE SEQUENCE [LARGE SCALE GENOMIC DNA]</scope>
    <source>
        <strain evidence="3 4">CCMP2467</strain>
    </source>
</reference>
<evidence type="ECO:0008006" key="5">
    <source>
        <dbReference type="Google" id="ProtNLM"/>
    </source>
</evidence>
<dbReference type="SUPFAM" id="SSF50370">
    <property type="entry name" value="Ricin B-like lectins"/>
    <property type="match status" value="1"/>
</dbReference>
<keyword evidence="1" id="KW-0812">Transmembrane</keyword>
<keyword evidence="1" id="KW-1133">Transmembrane helix</keyword>
<protein>
    <recommendedName>
        <fullName evidence="5">F5/8 type C domain-containing protein</fullName>
    </recommendedName>
</protein>
<evidence type="ECO:0000313" key="4">
    <source>
        <dbReference type="Proteomes" id="UP000186817"/>
    </source>
</evidence>
<sequence length="588" mass="61145">MVKPCFLLSLMLPAAAQHFASFDTATASSVYSSKTFGVDLATAESSGYWCSAGNHEPGQAVSWTGTFRSRRQLLGLTLRWSYAPGEIKVLTSADGGNFQESIGWSKLTRSEPSFEDTVLFPEPVSAKAVKVLMRGAKPWGYFGLSNAVGISGPSAFMLVSGAPAAQEQCLVAGGGGVEAKPCVDAIVAGTGAEVFSSSAEGQLQVLGGSCLGVVNGKVSMVECQEGQGSWVVSQDGQVKQGNTCLVVAGSTVAAADCDDAAGTGGDKFFQVVVPEHDPAAVLAVQEMGALLRASLQRQQSLVDRVVVCFAVTAISAPAAAEMSFARLVVCLLPTLLLMFSAAAAVAAPEMDYASLRADVVKAYAQQAAEMTQSLSVLQALSTDTAVMLTRLESACIVGDQVPAQYPSVDLHIPEPIENELTMKFTAEKLSEEAIVLGSLSHRSLSAALGVATLSASPQSRNADWLPRRGRHKFGPGRAALAAVLAASSDTILQSRVVVCFAVTAISTPAAAEMSFARLVVCLLPTLFLMFSAAAAVAAPEMDYASLRADVAKAYAQQAAEMTQSLSVLQALSTDTAVMLTRLESACAK</sequence>
<comment type="caution">
    <text evidence="3">The sequence shown here is derived from an EMBL/GenBank/DDBJ whole genome shotgun (WGS) entry which is preliminary data.</text>
</comment>
<evidence type="ECO:0000256" key="1">
    <source>
        <dbReference type="SAM" id="Phobius"/>
    </source>
</evidence>
<evidence type="ECO:0000313" key="3">
    <source>
        <dbReference type="EMBL" id="OLP94559.1"/>
    </source>
</evidence>
<keyword evidence="4" id="KW-1185">Reference proteome</keyword>
<feature type="transmembrane region" description="Helical" evidence="1">
    <location>
        <begin position="324"/>
        <end position="347"/>
    </location>
</feature>